<organism evidence="1 2">
    <name type="scientific">Trichococcus collinsii</name>
    <dbReference type="NCBI Taxonomy" id="157076"/>
    <lineage>
        <taxon>Bacteria</taxon>
        <taxon>Bacillati</taxon>
        <taxon>Bacillota</taxon>
        <taxon>Bacilli</taxon>
        <taxon>Lactobacillales</taxon>
        <taxon>Carnobacteriaceae</taxon>
        <taxon>Trichococcus</taxon>
    </lineage>
</organism>
<sequence length="98" mass="11666">MFKDDKNIVSAMYRDEAWVDPKTVAATERQLRIKKYMLELLAKEMAKSDKAIIEELDSYYYQQYITEYKASIAILSVDEYKRLKRIEGEYEAYLESES</sequence>
<keyword evidence="2" id="KW-1185">Reference proteome</keyword>
<evidence type="ECO:0000313" key="1">
    <source>
        <dbReference type="EMBL" id="SEA96226.1"/>
    </source>
</evidence>
<comment type="caution">
    <text evidence="1">The sequence shown here is derived from an EMBL/GenBank/DDBJ whole genome shotgun (WGS) entry which is preliminary data.</text>
</comment>
<accession>A0AB38A405</accession>
<dbReference type="AlphaFoldDB" id="A0AB38A405"/>
<dbReference type="Proteomes" id="UP000199042">
    <property type="component" value="Unassembled WGS sequence"/>
</dbReference>
<reference evidence="1 2" key="1">
    <citation type="submission" date="2016-10" db="EMBL/GenBank/DDBJ databases">
        <authorList>
            <person name="Varghese N."/>
            <person name="Submissions S."/>
        </authorList>
    </citation>
    <scope>NUCLEOTIDE SEQUENCE [LARGE SCALE GENOMIC DNA]</scope>
    <source>
        <strain evidence="1 2">DSM 14526</strain>
    </source>
</reference>
<gene>
    <name evidence="1" type="ORF">SAMN04488525_11339</name>
</gene>
<evidence type="ECO:0000313" key="2">
    <source>
        <dbReference type="Proteomes" id="UP000199042"/>
    </source>
</evidence>
<proteinExistence type="predicted"/>
<dbReference type="RefSeq" id="WP_086987758.1">
    <property type="nucleotide sequence ID" value="NZ_FJNA01000005.1"/>
</dbReference>
<protein>
    <submittedName>
        <fullName evidence="1">Uncharacterized protein</fullName>
    </submittedName>
</protein>
<dbReference type="EMBL" id="FNQH01000013">
    <property type="protein sequence ID" value="SEA96226.1"/>
    <property type="molecule type" value="Genomic_DNA"/>
</dbReference>
<name>A0AB38A405_9LACT</name>